<feature type="region of interest" description="Disordered" evidence="1">
    <location>
        <begin position="216"/>
        <end position="328"/>
    </location>
</feature>
<proteinExistence type="predicted"/>
<feature type="compositionally biased region" description="Basic and acidic residues" evidence="1">
    <location>
        <begin position="14"/>
        <end position="36"/>
    </location>
</feature>
<dbReference type="AlphaFoldDB" id="A0A5C3LR87"/>
<sequence length="328" mass="37408">MSTPSKTAAELLAEHRKAAEERRKQEREEKEREDAKLAALQAQADREHKADEKAERKRLVREKAQEEKEAEARREKAAQSAQHQLDVAQAWRRTMKVGGSQGNAGKEWKMGRKQRGTKLAKLEMKCERKRKAAEAMDSDNKAGPSKRSNTMTGSSGRNDRVVELLKQLIQETRKTWRELPALIGDAVFRRMAGLSEATRWQELPLARLRNGRMEFVDRENSAEEGLGGDSDETTKTMEEELERVNRRLRKRAEKSGKRVRSRRILRSIIDDEEDDEDQGSVAGGLGTRHSDDEGDKGKEKEKENEDGGEGKDKEDGMEDIEESQTQRE</sequence>
<organism evidence="2 3">
    <name type="scientific">Crucibulum laeve</name>
    <dbReference type="NCBI Taxonomy" id="68775"/>
    <lineage>
        <taxon>Eukaryota</taxon>
        <taxon>Fungi</taxon>
        <taxon>Dikarya</taxon>
        <taxon>Basidiomycota</taxon>
        <taxon>Agaricomycotina</taxon>
        <taxon>Agaricomycetes</taxon>
        <taxon>Agaricomycetidae</taxon>
        <taxon>Agaricales</taxon>
        <taxon>Agaricineae</taxon>
        <taxon>Nidulariaceae</taxon>
        <taxon>Crucibulum</taxon>
    </lineage>
</organism>
<gene>
    <name evidence="2" type="ORF">BDQ12DRAFT_726205</name>
</gene>
<evidence type="ECO:0000256" key="1">
    <source>
        <dbReference type="SAM" id="MobiDB-lite"/>
    </source>
</evidence>
<dbReference type="EMBL" id="ML213623">
    <property type="protein sequence ID" value="TFK35262.1"/>
    <property type="molecule type" value="Genomic_DNA"/>
</dbReference>
<accession>A0A5C3LR87</accession>
<evidence type="ECO:0000313" key="3">
    <source>
        <dbReference type="Proteomes" id="UP000308652"/>
    </source>
</evidence>
<reference evidence="2 3" key="1">
    <citation type="journal article" date="2019" name="Nat. Ecol. Evol.">
        <title>Megaphylogeny resolves global patterns of mushroom evolution.</title>
        <authorList>
            <person name="Varga T."/>
            <person name="Krizsan K."/>
            <person name="Foldi C."/>
            <person name="Dima B."/>
            <person name="Sanchez-Garcia M."/>
            <person name="Sanchez-Ramirez S."/>
            <person name="Szollosi G.J."/>
            <person name="Szarkandi J.G."/>
            <person name="Papp V."/>
            <person name="Albert L."/>
            <person name="Andreopoulos W."/>
            <person name="Angelini C."/>
            <person name="Antonin V."/>
            <person name="Barry K.W."/>
            <person name="Bougher N.L."/>
            <person name="Buchanan P."/>
            <person name="Buyck B."/>
            <person name="Bense V."/>
            <person name="Catcheside P."/>
            <person name="Chovatia M."/>
            <person name="Cooper J."/>
            <person name="Damon W."/>
            <person name="Desjardin D."/>
            <person name="Finy P."/>
            <person name="Geml J."/>
            <person name="Haridas S."/>
            <person name="Hughes K."/>
            <person name="Justo A."/>
            <person name="Karasinski D."/>
            <person name="Kautmanova I."/>
            <person name="Kiss B."/>
            <person name="Kocsube S."/>
            <person name="Kotiranta H."/>
            <person name="LaButti K.M."/>
            <person name="Lechner B.E."/>
            <person name="Liimatainen K."/>
            <person name="Lipzen A."/>
            <person name="Lukacs Z."/>
            <person name="Mihaltcheva S."/>
            <person name="Morgado L.N."/>
            <person name="Niskanen T."/>
            <person name="Noordeloos M.E."/>
            <person name="Ohm R.A."/>
            <person name="Ortiz-Santana B."/>
            <person name="Ovrebo C."/>
            <person name="Racz N."/>
            <person name="Riley R."/>
            <person name="Savchenko A."/>
            <person name="Shiryaev A."/>
            <person name="Soop K."/>
            <person name="Spirin V."/>
            <person name="Szebenyi C."/>
            <person name="Tomsovsky M."/>
            <person name="Tulloss R.E."/>
            <person name="Uehling J."/>
            <person name="Grigoriev I.V."/>
            <person name="Vagvolgyi C."/>
            <person name="Papp T."/>
            <person name="Martin F.M."/>
            <person name="Miettinen O."/>
            <person name="Hibbett D.S."/>
            <person name="Nagy L.G."/>
        </authorList>
    </citation>
    <scope>NUCLEOTIDE SEQUENCE [LARGE SCALE GENOMIC DNA]</scope>
    <source>
        <strain evidence="2 3">CBS 166.37</strain>
    </source>
</reference>
<feature type="compositionally biased region" description="Basic and acidic residues" evidence="1">
    <location>
        <begin position="232"/>
        <end position="245"/>
    </location>
</feature>
<evidence type="ECO:0000313" key="2">
    <source>
        <dbReference type="EMBL" id="TFK35262.1"/>
    </source>
</evidence>
<feature type="compositionally biased region" description="Basic residues" evidence="1">
    <location>
        <begin position="246"/>
        <end position="265"/>
    </location>
</feature>
<feature type="compositionally biased region" description="Polar residues" evidence="1">
    <location>
        <begin position="146"/>
        <end position="156"/>
    </location>
</feature>
<feature type="compositionally biased region" description="Basic and acidic residues" evidence="1">
    <location>
        <begin position="288"/>
        <end position="314"/>
    </location>
</feature>
<dbReference type="Proteomes" id="UP000308652">
    <property type="component" value="Unassembled WGS sequence"/>
</dbReference>
<feature type="compositionally biased region" description="Basic and acidic residues" evidence="1">
    <location>
        <begin position="44"/>
        <end position="77"/>
    </location>
</feature>
<keyword evidence="3" id="KW-1185">Reference proteome</keyword>
<protein>
    <submittedName>
        <fullName evidence="2">Uncharacterized protein</fullName>
    </submittedName>
</protein>
<name>A0A5C3LR87_9AGAR</name>
<feature type="region of interest" description="Disordered" evidence="1">
    <location>
        <begin position="14"/>
        <end position="158"/>
    </location>
</feature>
<feature type="compositionally biased region" description="Basic and acidic residues" evidence="1">
    <location>
        <begin position="120"/>
        <end position="140"/>
    </location>
</feature>